<sequence>MTDRDDKRTGELTDVALNALFAEAREETALPSGDLMARVLADAEEVMAQREAEEAARLAAMRPKQRHPVMEAIIATLGGWRAVTGLATAGVAGLAIGLGAPTTVAALATGSYVSDSALGIETGDGGYEIDDLMPSFYDLVTEG</sequence>
<name>A0AAW7XTU6_9RHOB</name>
<comment type="caution">
    <text evidence="1">The sequence shown here is derived from an EMBL/GenBank/DDBJ whole genome shotgun (WGS) entry which is preliminary data.</text>
</comment>
<dbReference type="EMBL" id="JAUOPJ010000004">
    <property type="protein sequence ID" value="MDO6456708.1"/>
    <property type="molecule type" value="Genomic_DNA"/>
</dbReference>
<reference evidence="1" key="1">
    <citation type="submission" date="2023-07" db="EMBL/GenBank/DDBJ databases">
        <title>Genome content predicts the carbon catabolic preferences of heterotrophic bacteria.</title>
        <authorList>
            <person name="Gralka M."/>
        </authorList>
    </citation>
    <scope>NUCLEOTIDE SEQUENCE</scope>
    <source>
        <strain evidence="1">I2M02</strain>
    </source>
</reference>
<accession>A0AAW7XTU6</accession>
<dbReference type="AlphaFoldDB" id="A0AAW7XTU6"/>
<protein>
    <submittedName>
        <fullName evidence="1">Dihydroorotate dehydrogenase</fullName>
    </submittedName>
</protein>
<evidence type="ECO:0000313" key="2">
    <source>
        <dbReference type="Proteomes" id="UP001169823"/>
    </source>
</evidence>
<proteinExistence type="predicted"/>
<organism evidence="1 2">
    <name type="scientific">Celeribacter halophilus</name>
    <dbReference type="NCBI Taxonomy" id="576117"/>
    <lineage>
        <taxon>Bacteria</taxon>
        <taxon>Pseudomonadati</taxon>
        <taxon>Pseudomonadota</taxon>
        <taxon>Alphaproteobacteria</taxon>
        <taxon>Rhodobacterales</taxon>
        <taxon>Roseobacteraceae</taxon>
        <taxon>Celeribacter</taxon>
    </lineage>
</organism>
<gene>
    <name evidence="1" type="ORF">Q4494_06410</name>
</gene>
<evidence type="ECO:0000313" key="1">
    <source>
        <dbReference type="EMBL" id="MDO6456708.1"/>
    </source>
</evidence>
<dbReference type="RefSeq" id="WP_303481642.1">
    <property type="nucleotide sequence ID" value="NZ_JAUOPJ010000004.1"/>
</dbReference>
<dbReference type="Proteomes" id="UP001169823">
    <property type="component" value="Unassembled WGS sequence"/>
</dbReference>